<accession>A0A101UXM9</accession>
<sequence>MPSLTKVEAVDRASKVTVDAYQVALDLTGGDDVFCSVTTIRFRSDRPGESTFLDVQPAALLSAELNGRAVDTALLADGRLPLTDLGPDNDLTVVADMSYSKNNEGLHRYVDPADDNVYVYGFPYVDQAPRIFACFDQPDLKAPFTFDVTVPAHWRVFSTGEAVTTGSGRWRIGPTEPQATYLTTLAAGPYESFHSRHGAVRLGLHCRASLADALKGDVDELFDVTRQCLDECARLFGVPYPSPKFDQMFVPEFSVLSLDHPGLVLLREQYVFSSAATDSERETRAVVLAHGISLMWMAGLVTSAWWDDLWLGQAFADYLAHRITSEVTRFTGPPTTFAARRKGQAYLADQRPSTHPVSLEAEDMASALLDLDRISYFKGHSALRQLAAAIGDDALRAGLRTFMERHAHSTASYTDFLAALGSVLDASTGWDIGAWSDAWLKSANLNTLRAEFVTHGGRIVSAAVEQSAPESHPILRSHTLDIGLYGHDGVRTLKRAHISSPRTELPELANLPEPALVLLNDGDLTYAKIRFDDRSLAVLPRLLPGLTPINRAMVWCQLLLSVQDGSYTAASHLALVAEMLADEPELSILTEVLEQARFEVADRFLPPADRPTAMGEVAAALRERLGGTQPGDQTALTLLRALIDFSHDADELTGWLRSAADGQGSSLPAGLVLDSDLRWRIRLRLTVLGALSAEEVDRARTEDPGPEADDAAMKCRSALPDSAAKAAAWEALFHSDSLSNYGLLALASGFWQPEQAELTAAYVDRFFTEAPRLAHHGDLLLDLLVKALYPRHSATAETLAAARELLSRQDLPTALRRPVADLTDDLARATAVRDGRTAATISRP</sequence>
<evidence type="ECO:0000259" key="13">
    <source>
        <dbReference type="Pfam" id="PF01433"/>
    </source>
</evidence>
<dbReference type="GO" id="GO:0006508">
    <property type="term" value="P:proteolysis"/>
    <property type="evidence" value="ECO:0007669"/>
    <property type="project" value="UniProtKB-UniRule"/>
</dbReference>
<evidence type="ECO:0000313" key="16">
    <source>
        <dbReference type="Proteomes" id="UP000053260"/>
    </source>
</evidence>
<evidence type="ECO:0000313" key="15">
    <source>
        <dbReference type="EMBL" id="KUO18764.1"/>
    </source>
</evidence>
<dbReference type="RefSeq" id="WP_067025004.1">
    <property type="nucleotide sequence ID" value="NZ_KQ949089.1"/>
</dbReference>
<organism evidence="15 16">
    <name type="scientific">Streptomyces dysideae</name>
    <dbReference type="NCBI Taxonomy" id="909626"/>
    <lineage>
        <taxon>Bacteria</taxon>
        <taxon>Bacillati</taxon>
        <taxon>Actinomycetota</taxon>
        <taxon>Actinomycetes</taxon>
        <taxon>Kitasatosporales</taxon>
        <taxon>Streptomycetaceae</taxon>
        <taxon>Streptomyces</taxon>
    </lineage>
</organism>
<dbReference type="GO" id="GO:0005737">
    <property type="term" value="C:cytoplasm"/>
    <property type="evidence" value="ECO:0007669"/>
    <property type="project" value="TreeGrafter"/>
</dbReference>
<dbReference type="PRINTS" id="PR00756">
    <property type="entry name" value="ALADIPTASE"/>
</dbReference>
<dbReference type="Gene3D" id="2.60.40.1730">
    <property type="entry name" value="tricorn interacting facor f3 domain"/>
    <property type="match status" value="1"/>
</dbReference>
<comment type="similarity">
    <text evidence="3">Belongs to the peptidase M1 family.</text>
</comment>
<dbReference type="Proteomes" id="UP000053260">
    <property type="component" value="Unassembled WGS sequence"/>
</dbReference>
<dbReference type="EC" id="3.4.11.2" evidence="4 12"/>
<evidence type="ECO:0000256" key="1">
    <source>
        <dbReference type="ARBA" id="ARBA00000098"/>
    </source>
</evidence>
<dbReference type="GO" id="GO:0070006">
    <property type="term" value="F:metalloaminopeptidase activity"/>
    <property type="evidence" value="ECO:0007669"/>
    <property type="project" value="TreeGrafter"/>
</dbReference>
<dbReference type="InterPro" id="IPR024571">
    <property type="entry name" value="ERAP1-like_C_dom"/>
</dbReference>
<name>A0A101UXM9_9ACTN</name>
<feature type="domain" description="Peptidase M1 membrane alanine aminopeptidase" evidence="13">
    <location>
        <begin position="222"/>
        <end position="425"/>
    </location>
</feature>
<dbReference type="InterPro" id="IPR050344">
    <property type="entry name" value="Peptidase_M1_aminopeptidases"/>
</dbReference>
<dbReference type="AlphaFoldDB" id="A0A101UXM9"/>
<dbReference type="InterPro" id="IPR042097">
    <property type="entry name" value="Aminopeptidase_N-like_N_sf"/>
</dbReference>
<dbReference type="SUPFAM" id="SSF63737">
    <property type="entry name" value="Leukotriene A4 hydrolase N-terminal domain"/>
    <property type="match status" value="1"/>
</dbReference>
<keyword evidence="10" id="KW-0862">Zinc</keyword>
<evidence type="ECO:0000256" key="12">
    <source>
        <dbReference type="NCBIfam" id="TIGR02412"/>
    </source>
</evidence>
<dbReference type="InterPro" id="IPR001930">
    <property type="entry name" value="Peptidase_M1"/>
</dbReference>
<keyword evidence="6 15" id="KW-0031">Aminopeptidase</keyword>
<dbReference type="GO" id="GO:0016285">
    <property type="term" value="F:alanyl aminopeptidase activity"/>
    <property type="evidence" value="ECO:0007669"/>
    <property type="project" value="UniProtKB-EC"/>
</dbReference>
<evidence type="ECO:0000256" key="11">
    <source>
        <dbReference type="ARBA" id="ARBA00023049"/>
    </source>
</evidence>
<dbReference type="CDD" id="cd09602">
    <property type="entry name" value="M1_APN"/>
    <property type="match status" value="1"/>
</dbReference>
<evidence type="ECO:0000259" key="14">
    <source>
        <dbReference type="Pfam" id="PF11838"/>
    </source>
</evidence>
<evidence type="ECO:0000256" key="2">
    <source>
        <dbReference type="ARBA" id="ARBA00001947"/>
    </source>
</evidence>
<dbReference type="Pfam" id="PF01433">
    <property type="entry name" value="Peptidase_M1"/>
    <property type="match status" value="1"/>
</dbReference>
<protein>
    <recommendedName>
        <fullName evidence="5 12">Aminopeptidase N</fullName>
        <ecNumber evidence="4 12">3.4.11.2</ecNumber>
    </recommendedName>
</protein>
<keyword evidence="16" id="KW-1185">Reference proteome</keyword>
<dbReference type="InterPro" id="IPR012778">
    <property type="entry name" value="Pept_M1_aminopeptidase"/>
</dbReference>
<comment type="cofactor">
    <cofactor evidence="2">
        <name>Zn(2+)</name>
        <dbReference type="ChEBI" id="CHEBI:29105"/>
    </cofactor>
</comment>
<evidence type="ECO:0000256" key="8">
    <source>
        <dbReference type="ARBA" id="ARBA00022723"/>
    </source>
</evidence>
<dbReference type="GO" id="GO:0008270">
    <property type="term" value="F:zinc ion binding"/>
    <property type="evidence" value="ECO:0007669"/>
    <property type="project" value="UniProtKB-UniRule"/>
</dbReference>
<dbReference type="GO" id="GO:0042277">
    <property type="term" value="F:peptide binding"/>
    <property type="evidence" value="ECO:0007669"/>
    <property type="project" value="TreeGrafter"/>
</dbReference>
<proteinExistence type="inferred from homology"/>
<evidence type="ECO:0000256" key="3">
    <source>
        <dbReference type="ARBA" id="ARBA00010136"/>
    </source>
</evidence>
<keyword evidence="9" id="KW-0378">Hydrolase</keyword>
<dbReference type="Pfam" id="PF11838">
    <property type="entry name" value="ERAP1_C"/>
    <property type="match status" value="1"/>
</dbReference>
<evidence type="ECO:0000256" key="7">
    <source>
        <dbReference type="ARBA" id="ARBA00022670"/>
    </source>
</evidence>
<dbReference type="InterPro" id="IPR014782">
    <property type="entry name" value="Peptidase_M1_dom"/>
</dbReference>
<dbReference type="EMBL" id="LMXB01000058">
    <property type="protein sequence ID" value="KUO18764.1"/>
    <property type="molecule type" value="Genomic_DNA"/>
</dbReference>
<evidence type="ECO:0000256" key="4">
    <source>
        <dbReference type="ARBA" id="ARBA00012564"/>
    </source>
</evidence>
<dbReference type="PANTHER" id="PTHR11533">
    <property type="entry name" value="PROTEASE M1 ZINC METALLOPROTEASE"/>
    <property type="match status" value="1"/>
</dbReference>
<comment type="caution">
    <text evidence="15">The sequence shown here is derived from an EMBL/GenBank/DDBJ whole genome shotgun (WGS) entry which is preliminary data.</text>
</comment>
<evidence type="ECO:0000256" key="5">
    <source>
        <dbReference type="ARBA" id="ARBA00015611"/>
    </source>
</evidence>
<dbReference type="OrthoDB" id="100605at2"/>
<evidence type="ECO:0000256" key="10">
    <source>
        <dbReference type="ARBA" id="ARBA00022833"/>
    </source>
</evidence>
<feature type="domain" description="ERAP1-like C-terminal" evidence="14">
    <location>
        <begin position="516"/>
        <end position="826"/>
    </location>
</feature>
<dbReference type="NCBIfam" id="TIGR02412">
    <property type="entry name" value="pepN_strep_liv"/>
    <property type="match status" value="1"/>
</dbReference>
<reference evidence="15 16" key="1">
    <citation type="submission" date="2015-10" db="EMBL/GenBank/DDBJ databases">
        <title>Draft genome sequence of Streptomyces sp. RV15, isolated from a marine sponge.</title>
        <authorList>
            <person name="Ruckert C."/>
            <person name="Abdelmohsen U.R."/>
            <person name="Winkler A."/>
            <person name="Hentschel U."/>
            <person name="Kalinowski J."/>
            <person name="Kampfer P."/>
            <person name="Glaeser S."/>
        </authorList>
    </citation>
    <scope>NUCLEOTIDE SEQUENCE [LARGE SCALE GENOMIC DNA]</scope>
    <source>
        <strain evidence="15 16">RV15</strain>
    </source>
</reference>
<keyword evidence="8" id="KW-0479">Metal-binding</keyword>
<dbReference type="GO" id="GO:0016020">
    <property type="term" value="C:membrane"/>
    <property type="evidence" value="ECO:0007669"/>
    <property type="project" value="TreeGrafter"/>
</dbReference>
<dbReference type="GO" id="GO:0005615">
    <property type="term" value="C:extracellular space"/>
    <property type="evidence" value="ECO:0007669"/>
    <property type="project" value="TreeGrafter"/>
</dbReference>
<dbReference type="PANTHER" id="PTHR11533:SF174">
    <property type="entry name" value="PUROMYCIN-SENSITIVE AMINOPEPTIDASE-RELATED"/>
    <property type="match status" value="1"/>
</dbReference>
<comment type="catalytic activity">
    <reaction evidence="1">
        <text>Release of an N-terminal amino acid, Xaa-|-Yaa- from a peptide, amide or arylamide. Xaa is preferably Ala, but may be most amino acids including Pro (slow action). When a terminal hydrophobic residue is followed by a prolyl residue, the two may be released as an intact Xaa-Pro dipeptide.</text>
        <dbReference type="EC" id="3.4.11.2"/>
    </reaction>
</comment>
<evidence type="ECO:0000256" key="6">
    <source>
        <dbReference type="ARBA" id="ARBA00022438"/>
    </source>
</evidence>
<gene>
    <name evidence="15" type="ORF">AQJ91_23085</name>
</gene>
<keyword evidence="7" id="KW-0645">Protease</keyword>
<dbReference type="SUPFAM" id="SSF55486">
    <property type="entry name" value="Metalloproteases ('zincins'), catalytic domain"/>
    <property type="match status" value="1"/>
</dbReference>
<dbReference type="STRING" id="909626.AQJ91_23085"/>
<dbReference type="InterPro" id="IPR027268">
    <property type="entry name" value="Peptidase_M4/M1_CTD_sf"/>
</dbReference>
<evidence type="ECO:0000256" key="9">
    <source>
        <dbReference type="ARBA" id="ARBA00022801"/>
    </source>
</evidence>
<dbReference type="GO" id="GO:0043171">
    <property type="term" value="P:peptide catabolic process"/>
    <property type="evidence" value="ECO:0007669"/>
    <property type="project" value="TreeGrafter"/>
</dbReference>
<dbReference type="Gene3D" id="1.10.390.10">
    <property type="entry name" value="Neutral Protease Domain 2"/>
    <property type="match status" value="1"/>
</dbReference>
<keyword evidence="11" id="KW-0482">Metalloprotease</keyword>